<evidence type="ECO:0000313" key="2">
    <source>
        <dbReference type="EMBL" id="GAA0766290.1"/>
    </source>
</evidence>
<proteinExistence type="predicted"/>
<protein>
    <submittedName>
        <fullName evidence="2">Uncharacterized protein</fullName>
    </submittedName>
</protein>
<sequence>MKTRISSLANALLDSLGSGLLLMAAVMTFSLLAGLVQVAEAQRQGSQLADAQLPEAAAAVPALFLDDAPEAPASAVPPPGKPLST</sequence>
<evidence type="ECO:0000313" key="3">
    <source>
        <dbReference type="Proteomes" id="UP001500279"/>
    </source>
</evidence>
<accession>A0ABP3VUK6</accession>
<keyword evidence="3" id="KW-1185">Reference proteome</keyword>
<reference evidence="3" key="1">
    <citation type="journal article" date="2019" name="Int. J. Syst. Evol. Microbiol.">
        <title>The Global Catalogue of Microorganisms (GCM) 10K type strain sequencing project: providing services to taxonomists for standard genome sequencing and annotation.</title>
        <authorList>
            <consortium name="The Broad Institute Genomics Platform"/>
            <consortium name="The Broad Institute Genome Sequencing Center for Infectious Disease"/>
            <person name="Wu L."/>
            <person name="Ma J."/>
        </authorList>
    </citation>
    <scope>NUCLEOTIDE SEQUENCE [LARGE SCALE GENOMIC DNA]</scope>
    <source>
        <strain evidence="3">JCM 15503</strain>
    </source>
</reference>
<comment type="caution">
    <text evidence="2">The sequence shown here is derived from an EMBL/GenBank/DDBJ whole genome shotgun (WGS) entry which is preliminary data.</text>
</comment>
<name>A0ABP3VUK6_9BURK</name>
<evidence type="ECO:0000256" key="1">
    <source>
        <dbReference type="SAM" id="Phobius"/>
    </source>
</evidence>
<gene>
    <name evidence="2" type="ORF">GCM10009107_54290</name>
</gene>
<organism evidence="2 3">
    <name type="scientific">Ideonella azotifigens</name>
    <dbReference type="NCBI Taxonomy" id="513160"/>
    <lineage>
        <taxon>Bacteria</taxon>
        <taxon>Pseudomonadati</taxon>
        <taxon>Pseudomonadota</taxon>
        <taxon>Betaproteobacteria</taxon>
        <taxon>Burkholderiales</taxon>
        <taxon>Sphaerotilaceae</taxon>
        <taxon>Ideonella</taxon>
    </lineage>
</organism>
<feature type="transmembrane region" description="Helical" evidence="1">
    <location>
        <begin position="20"/>
        <end position="39"/>
    </location>
</feature>
<dbReference type="RefSeq" id="WP_141287775.1">
    <property type="nucleotide sequence ID" value="NZ_BAAAEW010000042.1"/>
</dbReference>
<keyword evidence="1" id="KW-1133">Transmembrane helix</keyword>
<dbReference type="EMBL" id="BAAAEW010000042">
    <property type="protein sequence ID" value="GAA0766290.1"/>
    <property type="molecule type" value="Genomic_DNA"/>
</dbReference>
<keyword evidence="1" id="KW-0812">Transmembrane</keyword>
<keyword evidence="1" id="KW-0472">Membrane</keyword>
<dbReference type="Proteomes" id="UP001500279">
    <property type="component" value="Unassembled WGS sequence"/>
</dbReference>